<reference evidence="2 3" key="1">
    <citation type="submission" date="2018-08" db="EMBL/GenBank/DDBJ databases">
        <title>Draft genome of the lignicolous fungus Coniochaeta pulveracea.</title>
        <authorList>
            <person name="Borstlap C.J."/>
            <person name="De Witt R.N."/>
            <person name="Botha A."/>
            <person name="Volschenk H."/>
        </authorList>
    </citation>
    <scope>NUCLEOTIDE SEQUENCE [LARGE SCALE GENOMIC DNA]</scope>
    <source>
        <strain evidence="2 3">CAB683</strain>
    </source>
</reference>
<feature type="compositionally biased region" description="Low complexity" evidence="1">
    <location>
        <begin position="24"/>
        <end position="35"/>
    </location>
</feature>
<feature type="compositionally biased region" description="Low complexity" evidence="1">
    <location>
        <begin position="143"/>
        <end position="158"/>
    </location>
</feature>
<feature type="compositionally biased region" description="Low complexity" evidence="1">
    <location>
        <begin position="168"/>
        <end position="222"/>
    </location>
</feature>
<evidence type="ECO:0000313" key="2">
    <source>
        <dbReference type="EMBL" id="RKU46210.1"/>
    </source>
</evidence>
<comment type="caution">
    <text evidence="2">The sequence shown here is derived from an EMBL/GenBank/DDBJ whole genome shotgun (WGS) entry which is preliminary data.</text>
</comment>
<protein>
    <recommendedName>
        <fullName evidence="4">FAR1 domain-containing protein</fullName>
    </recommendedName>
</protein>
<dbReference type="EMBL" id="QVQW01000015">
    <property type="protein sequence ID" value="RKU46210.1"/>
    <property type="molecule type" value="Genomic_DNA"/>
</dbReference>
<name>A0A420YEU3_9PEZI</name>
<feature type="compositionally biased region" description="Polar residues" evidence="1">
    <location>
        <begin position="223"/>
        <end position="297"/>
    </location>
</feature>
<accession>A0A420YEU3</accession>
<feature type="compositionally biased region" description="Polar residues" evidence="1">
    <location>
        <begin position="113"/>
        <end position="140"/>
    </location>
</feature>
<proteinExistence type="predicted"/>
<organism evidence="2 3">
    <name type="scientific">Coniochaeta pulveracea</name>
    <dbReference type="NCBI Taxonomy" id="177199"/>
    <lineage>
        <taxon>Eukaryota</taxon>
        <taxon>Fungi</taxon>
        <taxon>Dikarya</taxon>
        <taxon>Ascomycota</taxon>
        <taxon>Pezizomycotina</taxon>
        <taxon>Sordariomycetes</taxon>
        <taxon>Sordariomycetidae</taxon>
        <taxon>Coniochaetales</taxon>
        <taxon>Coniochaetaceae</taxon>
        <taxon>Coniochaeta</taxon>
    </lineage>
</organism>
<keyword evidence="3" id="KW-1185">Reference proteome</keyword>
<dbReference type="AlphaFoldDB" id="A0A420YEU3"/>
<sequence>MSGANGHSGLAYGNVNDMRRGGFPSSQQQHPSHPSLIHAETTSITQHAPYQQHQQQQQQQQTYPTHQQTARTQYPQHFLSASPSQQVNNVVSSQAASRPPAQPQPTPTLAGGRQQQRVASSRQMPSQSVTYFNQALNQPMNPAPLSSQQLSQQSMAQSVMNHQQPMNQQALSQQALSQQALREQQMNQAGQQSLSQQSVNQQSLNHHQQQQHQQHPYQQSLSVNQIPNHQPPQHATQQPLTSQPLGPQSLTQHPLNQQSMTLQPPNQQSLSHSGQQNDSPMLPRQSTTPRPQAHSTYTTSALPPTASPASQPQQPQHAHQVQQQVQLPNPLPAQQHQQPEPSDLGETEQQIQQQLQQAVDDVDMASGEDTTEGDSRLAEQSPFVRREPMGPMMSAPPQGGSFPTLEAVHQHVLTYCTSVGYAIVIGRSKKTVPGLKKVLFVCDRAGKPPKRISPEQRKRKTSSRKCDCQFGFFAIEQRTQWTVRYRPDPKHLVHNHPPSESPLNHPAARKLDTKMIAAVKELQDKGKTFPGCS</sequence>
<feature type="region of interest" description="Disordered" evidence="1">
    <location>
        <begin position="1"/>
        <end position="395"/>
    </location>
</feature>
<dbReference type="Proteomes" id="UP000275385">
    <property type="component" value="Unassembled WGS sequence"/>
</dbReference>
<dbReference type="STRING" id="177199.A0A420YEU3"/>
<gene>
    <name evidence="2" type="ORF">DL546_009909</name>
</gene>
<dbReference type="PANTHER" id="PTHR47482">
    <property type="entry name" value="OS11G0632001 PROTEIN"/>
    <property type="match status" value="1"/>
</dbReference>
<evidence type="ECO:0000256" key="1">
    <source>
        <dbReference type="SAM" id="MobiDB-lite"/>
    </source>
</evidence>
<evidence type="ECO:0008006" key="4">
    <source>
        <dbReference type="Google" id="ProtNLM"/>
    </source>
</evidence>
<feature type="compositionally biased region" description="Low complexity" evidence="1">
    <location>
        <begin position="80"/>
        <end position="99"/>
    </location>
</feature>
<evidence type="ECO:0000313" key="3">
    <source>
        <dbReference type="Proteomes" id="UP000275385"/>
    </source>
</evidence>
<dbReference type="PANTHER" id="PTHR47482:SF5">
    <property type="entry name" value="FAR1 DOMAIN-CONTAINING PROTEIN"/>
    <property type="match status" value="1"/>
</dbReference>
<feature type="compositionally biased region" description="Low complexity" evidence="1">
    <location>
        <begin position="298"/>
        <end position="335"/>
    </location>
</feature>
<dbReference type="OrthoDB" id="2422440at2759"/>
<feature type="compositionally biased region" description="Low complexity" evidence="1">
    <location>
        <begin position="45"/>
        <end position="70"/>
    </location>
</feature>